<dbReference type="EMBL" id="MN739179">
    <property type="protein sequence ID" value="QHS92418.1"/>
    <property type="molecule type" value="Genomic_DNA"/>
</dbReference>
<organism evidence="1">
    <name type="scientific">viral metagenome</name>
    <dbReference type="NCBI Taxonomy" id="1070528"/>
    <lineage>
        <taxon>unclassified sequences</taxon>
        <taxon>metagenomes</taxon>
        <taxon>organismal metagenomes</taxon>
    </lineage>
</organism>
<name>A0A6C0BLY0_9ZZZZ</name>
<accession>A0A6C0BLY0</accession>
<dbReference type="AlphaFoldDB" id="A0A6C0BLY0"/>
<reference evidence="1" key="1">
    <citation type="journal article" date="2020" name="Nature">
        <title>Giant virus diversity and host interactions through global metagenomics.</title>
        <authorList>
            <person name="Schulz F."/>
            <person name="Roux S."/>
            <person name="Paez-Espino D."/>
            <person name="Jungbluth S."/>
            <person name="Walsh D.A."/>
            <person name="Denef V.J."/>
            <person name="McMahon K.D."/>
            <person name="Konstantinidis K.T."/>
            <person name="Eloe-Fadrosh E.A."/>
            <person name="Kyrpides N.C."/>
            <person name="Woyke T."/>
        </authorList>
    </citation>
    <scope>NUCLEOTIDE SEQUENCE</scope>
    <source>
        <strain evidence="1">GVMAG-M-3300014204-73</strain>
    </source>
</reference>
<sequence length="173" mass="20351">METSCWIIHVGRQTSSHSYDHQINLNQWPKFMSLMTQNQGHTSPFPVDHITPLRFVTKYCLGSLTYEVDSQTGEVIACYLDTVSDLNQFKIDNALTYQRHRKSCQMPFQPVNNYYNRETLERVVVSFRSNILRLERGFQPEHGEIIFEMCNCDELEKYREIIQQITTKFSLGD</sequence>
<evidence type="ECO:0000313" key="1">
    <source>
        <dbReference type="EMBL" id="QHS92418.1"/>
    </source>
</evidence>
<proteinExistence type="predicted"/>
<protein>
    <submittedName>
        <fullName evidence="1">Uncharacterized protein</fullName>
    </submittedName>
</protein>